<dbReference type="EMBL" id="LLXH01000586">
    <property type="protein sequence ID" value="PKC64958.1"/>
    <property type="molecule type" value="Genomic_DNA"/>
</dbReference>
<evidence type="ECO:0000313" key="2">
    <source>
        <dbReference type="EMBL" id="PKC64958.1"/>
    </source>
</evidence>
<evidence type="ECO:0000313" key="3">
    <source>
        <dbReference type="Proteomes" id="UP000232688"/>
    </source>
</evidence>
<feature type="transmembrane region" description="Helical" evidence="1">
    <location>
        <begin position="34"/>
        <end position="59"/>
    </location>
</feature>
<evidence type="ECO:0000256" key="1">
    <source>
        <dbReference type="SAM" id="Phobius"/>
    </source>
</evidence>
<comment type="caution">
    <text evidence="2">The sequence shown here is derived from an EMBL/GenBank/DDBJ whole genome shotgun (WGS) entry which is preliminary data.</text>
</comment>
<reference evidence="2 3" key="2">
    <citation type="submission" date="2017-10" db="EMBL/GenBank/DDBJ databases">
        <title>Genome analyses suggest a sexual origin of heterokaryosis in a supposedly ancient asexual fungus.</title>
        <authorList>
            <person name="Corradi N."/>
            <person name="Sedzielewska K."/>
            <person name="Noel J."/>
            <person name="Charron P."/>
            <person name="Farinelli L."/>
            <person name="Marton T."/>
            <person name="Kruger M."/>
            <person name="Pelin A."/>
            <person name="Brachmann A."/>
            <person name="Corradi N."/>
        </authorList>
    </citation>
    <scope>NUCLEOTIDE SEQUENCE [LARGE SCALE GENOMIC DNA]</scope>
    <source>
        <strain evidence="2 3">A1</strain>
    </source>
</reference>
<reference evidence="2 3" key="1">
    <citation type="submission" date="2017-10" db="EMBL/GenBank/DDBJ databases">
        <title>Extensive intraspecific genome diversity in a model arbuscular mycorrhizal fungus.</title>
        <authorList>
            <person name="Chen E.C.H."/>
            <person name="Morin E."/>
            <person name="Baudet D."/>
            <person name="Noel J."/>
            <person name="Ndikumana S."/>
            <person name="Charron P."/>
            <person name="St-Onge C."/>
            <person name="Giorgi J."/>
            <person name="Grigoriev I.V."/>
            <person name="Roux C."/>
            <person name="Martin F.M."/>
            <person name="Corradi N."/>
        </authorList>
    </citation>
    <scope>NUCLEOTIDE SEQUENCE [LARGE SCALE GENOMIC DNA]</scope>
    <source>
        <strain evidence="2 3">A1</strain>
    </source>
</reference>
<keyword evidence="1" id="KW-0812">Transmembrane</keyword>
<proteinExistence type="predicted"/>
<protein>
    <recommendedName>
        <fullName evidence="4">Ion transport domain-containing protein</fullName>
    </recommendedName>
</protein>
<evidence type="ECO:0008006" key="4">
    <source>
        <dbReference type="Google" id="ProtNLM"/>
    </source>
</evidence>
<organism evidence="2 3">
    <name type="scientific">Rhizophagus irregularis</name>
    <dbReference type="NCBI Taxonomy" id="588596"/>
    <lineage>
        <taxon>Eukaryota</taxon>
        <taxon>Fungi</taxon>
        <taxon>Fungi incertae sedis</taxon>
        <taxon>Mucoromycota</taxon>
        <taxon>Glomeromycotina</taxon>
        <taxon>Glomeromycetes</taxon>
        <taxon>Glomerales</taxon>
        <taxon>Glomeraceae</taxon>
        <taxon>Rhizophagus</taxon>
    </lineage>
</organism>
<dbReference type="AlphaFoldDB" id="A0A2N0RNS6"/>
<keyword evidence="1" id="KW-1133">Transmembrane helix</keyword>
<dbReference type="Proteomes" id="UP000232688">
    <property type="component" value="Unassembled WGS sequence"/>
</dbReference>
<name>A0A2N0RNS6_9GLOM</name>
<accession>A0A2N0RNS6</accession>
<dbReference type="VEuPathDB" id="FungiDB:RhiirA1_210063"/>
<keyword evidence="1" id="KW-0472">Membrane</keyword>
<sequence>MSSDSNPFTSFSEAMMATYFWINGDWVQRDEFDYWAVDVFTLIASIFLVIVLQNMLIAYMR</sequence>
<gene>
    <name evidence="2" type="ORF">RhiirA1_210063</name>
</gene>